<dbReference type="AlphaFoldDB" id="A0A9X1YDK9"/>
<reference evidence="1" key="1">
    <citation type="submission" date="2022-04" db="EMBL/GenBank/DDBJ databases">
        <title>Roseomonas acroporae sp. nov., isolated from coral Acropora digitifera.</title>
        <authorList>
            <person name="Sun H."/>
        </authorList>
    </citation>
    <scope>NUCLEOTIDE SEQUENCE</scope>
    <source>
        <strain evidence="1">NAR14</strain>
    </source>
</reference>
<name>A0A9X1YDK9_9PROT</name>
<dbReference type="RefSeq" id="WP_248670249.1">
    <property type="nucleotide sequence ID" value="NZ_JALPRX010000215.1"/>
</dbReference>
<accession>A0A9X1YDK9</accession>
<dbReference type="Proteomes" id="UP001139516">
    <property type="component" value="Unassembled WGS sequence"/>
</dbReference>
<proteinExistence type="predicted"/>
<keyword evidence="2" id="KW-1185">Reference proteome</keyword>
<protein>
    <submittedName>
        <fullName evidence="1">Uncharacterized protein</fullName>
    </submittedName>
</protein>
<organism evidence="1 2">
    <name type="scientific">Roseomonas acroporae</name>
    <dbReference type="NCBI Taxonomy" id="2937791"/>
    <lineage>
        <taxon>Bacteria</taxon>
        <taxon>Pseudomonadati</taxon>
        <taxon>Pseudomonadota</taxon>
        <taxon>Alphaproteobacteria</taxon>
        <taxon>Acetobacterales</taxon>
        <taxon>Roseomonadaceae</taxon>
        <taxon>Roseomonas</taxon>
    </lineage>
</organism>
<evidence type="ECO:0000313" key="1">
    <source>
        <dbReference type="EMBL" id="MCK8788208.1"/>
    </source>
</evidence>
<comment type="caution">
    <text evidence="1">The sequence shown here is derived from an EMBL/GenBank/DDBJ whole genome shotgun (WGS) entry which is preliminary data.</text>
</comment>
<gene>
    <name evidence="1" type="ORF">M0638_28055</name>
</gene>
<sequence>MLATTAASLLLVAATEAGAGKATELDGDLIAACAEYVALNRAFCRSSSLSGDLDSRTPEHAAYARREQAMFDRMAALEERIAALPARTPEGVRAKAEAAFHAMADGGDAADGPANVDSWLPWSLLLDLTGRAGA</sequence>
<dbReference type="EMBL" id="JALPRX010000215">
    <property type="protein sequence ID" value="MCK8788208.1"/>
    <property type="molecule type" value="Genomic_DNA"/>
</dbReference>
<evidence type="ECO:0000313" key="2">
    <source>
        <dbReference type="Proteomes" id="UP001139516"/>
    </source>
</evidence>